<gene>
    <name evidence="1" type="ORF">E1283_31095</name>
</gene>
<comment type="caution">
    <text evidence="1">The sequence shown here is derived from an EMBL/GenBank/DDBJ whole genome shotgun (WGS) entry which is preliminary data.</text>
</comment>
<organism evidence="1 2">
    <name type="scientific">Streptomyces hainanensis</name>
    <dbReference type="NCBI Taxonomy" id="402648"/>
    <lineage>
        <taxon>Bacteria</taxon>
        <taxon>Bacillati</taxon>
        <taxon>Actinomycetota</taxon>
        <taxon>Actinomycetes</taxon>
        <taxon>Kitasatosporales</taxon>
        <taxon>Streptomycetaceae</taxon>
        <taxon>Streptomyces</taxon>
    </lineage>
</organism>
<keyword evidence="2" id="KW-1185">Reference proteome</keyword>
<dbReference type="RefSeq" id="WP_132821517.1">
    <property type="nucleotide sequence ID" value="NZ_SMKI01000501.1"/>
</dbReference>
<accession>A0A4R4SSS8</accession>
<name>A0A4R4SSS8_9ACTN</name>
<evidence type="ECO:0000313" key="1">
    <source>
        <dbReference type="EMBL" id="TDC64883.1"/>
    </source>
</evidence>
<dbReference type="Proteomes" id="UP000295345">
    <property type="component" value="Unassembled WGS sequence"/>
</dbReference>
<evidence type="ECO:0000313" key="2">
    <source>
        <dbReference type="Proteomes" id="UP000295345"/>
    </source>
</evidence>
<reference evidence="1 2" key="1">
    <citation type="submission" date="2019-03" db="EMBL/GenBank/DDBJ databases">
        <title>Draft genome sequences of novel Actinobacteria.</title>
        <authorList>
            <person name="Sahin N."/>
            <person name="Ay H."/>
            <person name="Saygin H."/>
        </authorList>
    </citation>
    <scope>NUCLEOTIDE SEQUENCE [LARGE SCALE GENOMIC DNA]</scope>
    <source>
        <strain evidence="1 2">DSM 41900</strain>
    </source>
</reference>
<sequence>MEVVLLHDGVLGMTLRDENMSIHGLVHPLTESWARIIPDGTGSRVQVTTAGPRDLWAERVELLAPWFQAGRPGPGSYGLTVDAHGEHTLWRYEPDRLSWNL</sequence>
<protein>
    <submittedName>
        <fullName evidence="1">Uncharacterized protein</fullName>
    </submittedName>
</protein>
<dbReference type="AlphaFoldDB" id="A0A4R4SSS8"/>
<dbReference type="EMBL" id="SMKI01000501">
    <property type="protein sequence ID" value="TDC64883.1"/>
    <property type="molecule type" value="Genomic_DNA"/>
</dbReference>
<proteinExistence type="predicted"/>
<dbReference type="OrthoDB" id="4290053at2"/>